<feature type="coiled-coil region" evidence="1">
    <location>
        <begin position="1100"/>
        <end position="1186"/>
    </location>
</feature>
<evidence type="ECO:0000256" key="2">
    <source>
        <dbReference type="SAM" id="MobiDB-lite"/>
    </source>
</evidence>
<feature type="region of interest" description="Disordered" evidence="2">
    <location>
        <begin position="2006"/>
        <end position="2037"/>
    </location>
</feature>
<keyword evidence="4" id="KW-1185">Reference proteome</keyword>
<accession>A0ABX2H4R5</accession>
<dbReference type="EMBL" id="JAAITS010000004">
    <property type="protein sequence ID" value="NSG84295.1"/>
    <property type="molecule type" value="Genomic_DNA"/>
</dbReference>
<sequence>MIFNYDKENGTFNNSKNLSDVKQSIIDFFTKKQDIKKNYVLTDKDNDFFKRFRETFSSDQISGSSEKDVAYAKQLVDQYADQKQGIYDLIEAKGLLGVTEANLADAQSTTIQGMTKFQSVAKSAVTAVKSFVGTLGNMAIAMAASWAIGKAIEGIDYLIHYDENIIKAGQEAKDSIDSTFKSFEEGKQSIMDLGSSFGNQTEQIKNTGDAIDQVAEKYVDLRKGVNQNTNENVSLSTDEYQQYIDLSSKLASQFPGLVAGYDSQGNAVLNLASNADKAADSIRNLYEAQVSSANVDMGKNLQATYDGVVTQTSQYAEDIQKKRDELAQLDIDISENKRSILTYGSNNFEVQNLYGDKENVITDVLKENGLYKENTGDDGSIWNFYAEGLADKSEQEIDRMNEQITAGMESYYLTLESQRSQLQSEINSYDLMIEDQWRSMAQSLGNYLQTSKSFNELDDSLQSAFLANISNLDLTALNDPDGEYKGQVLDFLYGEFLGPMSQFSTDVQESLAKALQIDPSKLTIDEYRSQVDEAFKDAFGNDTEEKKELQERFKNAYGIDSSIEDMEDNASRLKEAYADFPNASDFIDQMQTGDLSIAAQLIDNGSVDIKKGTDGLVSAIERYKKTVAESTDGPILSSILGDSDNEISSSIDSLQSDISSLSDTLIKLKTGEFKDSDLTDIIQQFPQLASGTDDLQKSISNLKVSKVTDSIKKIDDAMVGASKEEMEYAKALKGSILKEADLSDIDAATAKQEIEKLFKNAYSSAPQTVAENMAKGFINSYSSYMTSDTGAQAMLKAVEQNIGNITSTGFDWGKEIKNFLPTTADFINNETIQSQLTDYQDKYQSLYQAQKDLKNGLMTGSTRKTFLDKFPDLAKYAGNTETLSSAIDDLMDSMDSDVTNQFTDAIKALQDAGQYADASALQSYVEAVLDGAHDIEGAYQKIAGLKIPTPQYAELKEALESSNEGDLYNELLSQYKTAKEAWEKGEVGTDDFKSFASIISPTGVSDAVNFGENQAMFERYFQDTSTGVENFLEDLQKLDLASNESGHWTSTLGNNLDEMRDAAQRLNMGFEPFMMMFGRLEDYGATTDFFTTEEDGQQHLSDLYQQIAEKKQKLAEIKADPDLAGDQSAIDSLNKDLDELYARVENTKTGIEELPDKATYYEAKNLEQAKSVITQMQDEINQAAAEGNDELVKILEKTRDQYLKENGYILKEQPQGQTQQGTIENPLAREFTNPTKFGDYETVIKKIQNATDEQTSSLEENLKVLSQYSESQLSGINLSDGQYDAGFEDAEQALDNLSSTFGLTKDQAVQLAAVLSDMGLIKATPKVDLTTVQDQIDNAKDELQDSNITVDLDFDISTSSKEELQKKSQEIQEELNNNTSLSTSEKTTLQGVKDSVDNQVVTLTVQEKVEKDGDVDELLAMDDQTLAATLDLDVNNESQLKTARDDLQYIKDNQDAQVDMTVKLDESQFKQLLGDKDQASINLTANDKEAKEKINETKEYANKSKGIIKIDGNSYSAISKADSAVKFINGMTGTIKIDANIDSMTSKISSELAKPRTIDISANVHTNVRGAVKGATASASGSMIRVAHTDGTAYNVLNYSHAYANGNVALNGDENALVNELGNESIVRNGKWMLIPGGAHFENLKKGDIIFNAQQTSELINSGHVTSGGGHARAYANGTVGAYAGGNSGVYLNWDKNRTQVGNQSTSSSSNSTTTDKNTTSVKKNTDTVNDNTEKVKKSTKVYDWVEIRIKHWSDQVQKIADKITDYIKKSLKTSLLKQQIRKMNYEIGSNQKGAKTYMKKANSIANEYTYYNSDGEEIKTNVSKKYQKLVQSGAYRIEDMDTSTDEGKALAEAIDQYKTYYDKAQDCKQAVVDLKKEQMELFEQWANMPTETAEQKLERLQNGFNGLNATQSRLSAVQTGGSTQKAIADAATASYESAQVVTEKAQSNLDTATAKADKATTAVNRKKKALLKSKGLTNEQKKAIKSGKTIDTSKITNKTTKKRAEEYNSAVKNKKKADSKKKTAQTKFNTANKNSSSLKTDAEKAIAGYQEGNELSYMDSLTDQNVTQTKQAADINNKAWEETKKNLNAQEKAKKQADDKVSKKAKAIKKKFGSKLSDNQKKKLAAGKEINVDKIKDKSLKKALTAYNKYVTTAAETEQKLNIVTDAESTAAANAAESQTEAAKATVEAIQSKFDNAKTYYEGLLGYQEKYNEMEEANIDLYNAHGNYERSSDYEIKISNTESLRNIAQDKVDELEKRLQEGVDNGTIVEGSQEWINMKSEIIEAKKAVTDYDTSIENLKQQQIGVYYEEQFDRAIEKIDQFKDRIDILNEIISDDMKVDKNTGLLTELGATSVMLNRKQFSANQKEIQKLLEKENDVKKRYANGEDMSSEFGEKTYDEYIKDIQSKYNSLISSNSSLQNDMLSLVKNQAQAELDALNKVISKRKEALSAKKDYYDYDKTLKDKTKDIQILERQAAALQGSTNAEDKARLAKIQEQLSDAREDLSDTMTDHAFSMQSDALDKLSSDMSDDFDKWSNDINSNVEKMSKAINEAVSNSALSNAQVLNNLSTILKNVGLTDEQVSSTLSGFTGYASGTDYVPKSGMYRVNENGMESVLSRKYGTLTFLNQGDKVFTADFTKRLIDNAGIATQSSQPQFGEMYKELMNAINNTNNQSYEHSTVYNIIVNEATDANAVGDIVVKKINAYEKKRVRDFKSLR</sequence>
<feature type="coiled-coil region" evidence="1">
    <location>
        <begin position="2428"/>
        <end position="2511"/>
    </location>
</feature>
<feature type="compositionally biased region" description="Basic residues" evidence="2">
    <location>
        <begin position="2013"/>
        <end position="2025"/>
    </location>
</feature>
<proteinExistence type="predicted"/>
<comment type="caution">
    <text evidence="3">The sequence shown here is derived from an EMBL/GenBank/DDBJ whole genome shotgun (WGS) entry which is preliminary data.</text>
</comment>
<feature type="coiled-coil region" evidence="1">
    <location>
        <begin position="2071"/>
        <end position="2101"/>
    </location>
</feature>
<feature type="region of interest" description="Disordered" evidence="2">
    <location>
        <begin position="1370"/>
        <end position="1389"/>
    </location>
</feature>
<feature type="coiled-coil region" evidence="1">
    <location>
        <begin position="2239"/>
        <end position="2333"/>
    </location>
</feature>
<keyword evidence="1" id="KW-0175">Coiled coil</keyword>
<name>A0ABX2H4R5_9FIRM</name>
<feature type="compositionally biased region" description="Low complexity" evidence="2">
    <location>
        <begin position="1705"/>
        <end position="1727"/>
    </location>
</feature>
<reference evidence="3 4" key="1">
    <citation type="journal article" date="2020" name="Cell Host Microbe">
        <title>Functional and Genomic Variation between Human-Derived Isolates of Lachnospiraceae Reveals Inter- and Intra-Species Diversity.</title>
        <authorList>
            <person name="Sorbara M.T."/>
            <person name="Littmann E.R."/>
            <person name="Fontana E."/>
            <person name="Moody T.U."/>
            <person name="Kohout C.E."/>
            <person name="Gjonbalaj M."/>
            <person name="Eaton V."/>
            <person name="Seok R."/>
            <person name="Leiner I.M."/>
            <person name="Pamer E.G."/>
        </authorList>
    </citation>
    <scope>NUCLEOTIDE SEQUENCE [LARGE SCALE GENOMIC DNA]</scope>
    <source>
        <strain evidence="3 4">MSK.17.74</strain>
    </source>
</reference>
<evidence type="ECO:0000256" key="1">
    <source>
        <dbReference type="SAM" id="Coils"/>
    </source>
</evidence>
<dbReference type="RefSeq" id="WP_173769282.1">
    <property type="nucleotide sequence ID" value="NZ_JAAITS010000004.1"/>
</dbReference>
<feature type="region of interest" description="Disordered" evidence="2">
    <location>
        <begin position="1700"/>
        <end position="1727"/>
    </location>
</feature>
<gene>
    <name evidence="3" type="ORF">G5B17_02325</name>
</gene>
<feature type="compositionally biased region" description="Polar residues" evidence="2">
    <location>
        <begin position="1374"/>
        <end position="1389"/>
    </location>
</feature>
<protein>
    <recommendedName>
        <fullName evidence="5">BIG2 domain-containing protein</fullName>
    </recommendedName>
</protein>
<dbReference type="Proteomes" id="UP001644719">
    <property type="component" value="Unassembled WGS sequence"/>
</dbReference>
<organism evidence="3 4">
    <name type="scientific">Blautia faecis</name>
    <dbReference type="NCBI Taxonomy" id="871665"/>
    <lineage>
        <taxon>Bacteria</taxon>
        <taxon>Bacillati</taxon>
        <taxon>Bacillota</taxon>
        <taxon>Clostridia</taxon>
        <taxon>Lachnospirales</taxon>
        <taxon>Lachnospiraceae</taxon>
        <taxon>Blautia</taxon>
    </lineage>
</organism>
<evidence type="ECO:0000313" key="4">
    <source>
        <dbReference type="Proteomes" id="UP001644719"/>
    </source>
</evidence>
<evidence type="ECO:0000313" key="3">
    <source>
        <dbReference type="EMBL" id="NSG84295.1"/>
    </source>
</evidence>
<evidence type="ECO:0008006" key="5">
    <source>
        <dbReference type="Google" id="ProtNLM"/>
    </source>
</evidence>